<dbReference type="InterPro" id="IPR015093">
    <property type="entry name" value="Card1_endonucl_dom"/>
</dbReference>
<evidence type="ECO:0008006" key="5">
    <source>
        <dbReference type="Google" id="ProtNLM"/>
    </source>
</evidence>
<feature type="domain" description="Card1 endonuclease" evidence="1">
    <location>
        <begin position="243"/>
        <end position="384"/>
    </location>
</feature>
<reference evidence="3 4" key="1">
    <citation type="submission" date="2017-08" db="EMBL/GenBank/DDBJ databases">
        <title>WGS of Clinical strains of the CDC Group NO-1 linked to zoonotic infections in humans.</title>
        <authorList>
            <person name="Bernier A.-M."/>
            <person name="Bernard K."/>
        </authorList>
    </citation>
    <scope>NUCLEOTIDE SEQUENCE [LARGE SCALE GENOMIC DNA]</scope>
    <source>
        <strain evidence="3 4">NML120219</strain>
    </source>
</reference>
<dbReference type="CDD" id="cd22364">
    <property type="entry name" value="VC1899-like"/>
    <property type="match status" value="1"/>
</dbReference>
<dbReference type="Gene3D" id="3.40.50.10770">
    <property type="entry name" value="Hypothetical protein VC1899 like domain (Restriction endonuclease-like)"/>
    <property type="match status" value="1"/>
</dbReference>
<dbReference type="Pfam" id="PF23400">
    <property type="entry name" value="CARF_Card1"/>
    <property type="match status" value="1"/>
</dbReference>
<proteinExistence type="predicted"/>
<dbReference type="AlphaFoldDB" id="A0A2A2AVM3"/>
<sequence length="395" mass="43184">MNTHICLVSQQAAPNLLPALDPALKPQKAVLIITDKMRRQAEYLAAVLKESGIAVEQLHLADEQNLPQMQDELTELASRLDGQRATLNITGGTKLMSVAAQSVADVAGWDMFYVDVDTDHIIWLGKPGHASRPPAALAQQLRLSHYLRSYGYTLADKPQRPTPGKVQQEVTQFLATHAGSLQDAITTLNALAQQAENQDHLSVQMTPWQSDSRSLDVLLREFEKAGALSVQGDRITFTSRADRDFVKGGWLELHAFNAVNIVTGPLGIRDKAVNLEVLNDTSRTKHELDIAFMARNRLFVIECKTARIDKPQGNGGQISAPKANDTLFKLAANCNNIGGLGARGMLVSYRKLREAELQLARALGIAVVAGNEIARLPERLKAWVAPGYITPVHAC</sequence>
<dbReference type="Gene3D" id="3.40.1350.10">
    <property type="match status" value="1"/>
</dbReference>
<comment type="caution">
    <text evidence="3">The sequence shown here is derived from an EMBL/GenBank/DDBJ whole genome shotgun (WGS) entry which is preliminary data.</text>
</comment>
<name>A0A2A2AVM3_9BURK</name>
<feature type="domain" description="Card1 CARF" evidence="2">
    <location>
        <begin position="4"/>
        <end position="119"/>
    </location>
</feature>
<dbReference type="RefSeq" id="WP_095552014.1">
    <property type="nucleotide sequence ID" value="NZ_NSJE01000011.1"/>
</dbReference>
<accession>A0A2A2AVM3</accession>
<protein>
    <recommendedName>
        <fullName evidence="5">DUF1887 domain-containing protein</fullName>
    </recommendedName>
</protein>
<dbReference type="EMBL" id="NSJE01000011">
    <property type="protein sequence ID" value="PAT42645.1"/>
    <property type="molecule type" value="Genomic_DNA"/>
</dbReference>
<dbReference type="Proteomes" id="UP000218439">
    <property type="component" value="Unassembled WGS sequence"/>
</dbReference>
<dbReference type="SUPFAM" id="SSF52980">
    <property type="entry name" value="Restriction endonuclease-like"/>
    <property type="match status" value="1"/>
</dbReference>
<dbReference type="InterPro" id="IPR011856">
    <property type="entry name" value="tRNA_endonuc-like_dom_sf"/>
</dbReference>
<organism evidence="3 4">
    <name type="scientific">Vandammella animalimorsus</name>
    <dbReference type="NCBI Taxonomy" id="2029117"/>
    <lineage>
        <taxon>Bacteria</taxon>
        <taxon>Pseudomonadati</taxon>
        <taxon>Pseudomonadota</taxon>
        <taxon>Betaproteobacteria</taxon>
        <taxon>Burkholderiales</taxon>
        <taxon>Comamonadaceae</taxon>
        <taxon>Vandammella</taxon>
    </lineage>
</organism>
<evidence type="ECO:0000259" key="2">
    <source>
        <dbReference type="Pfam" id="PF23400"/>
    </source>
</evidence>
<evidence type="ECO:0000313" key="3">
    <source>
        <dbReference type="EMBL" id="PAT42645.1"/>
    </source>
</evidence>
<dbReference type="Pfam" id="PF09002">
    <property type="entry name" value="Card1_endonuc"/>
    <property type="match status" value="1"/>
</dbReference>
<dbReference type="InterPro" id="IPR056339">
    <property type="entry name" value="CARF_Card1"/>
</dbReference>
<dbReference type="InterPro" id="IPR011335">
    <property type="entry name" value="Restrct_endonuc-II-like"/>
</dbReference>
<evidence type="ECO:0000313" key="4">
    <source>
        <dbReference type="Proteomes" id="UP000218439"/>
    </source>
</evidence>
<gene>
    <name evidence="3" type="ORF">CK621_08185</name>
</gene>
<dbReference type="GO" id="GO:0003676">
    <property type="term" value="F:nucleic acid binding"/>
    <property type="evidence" value="ECO:0007669"/>
    <property type="project" value="InterPro"/>
</dbReference>
<dbReference type="Gene3D" id="1.10.10.680">
    <property type="entry name" value="Hypothetical protein VC1899 (Restriction endonuclease-like)"/>
    <property type="match status" value="1"/>
</dbReference>
<evidence type="ECO:0000259" key="1">
    <source>
        <dbReference type="Pfam" id="PF09002"/>
    </source>
</evidence>